<gene>
    <name evidence="1" type="ORF">FMM05_04620</name>
</gene>
<comment type="caution">
    <text evidence="1">The sequence shown here is derived from an EMBL/GenBank/DDBJ whole genome shotgun (WGS) entry which is preliminary data.</text>
</comment>
<name>A0A552V860_9FLAO</name>
<keyword evidence="2" id="KW-1185">Reference proteome</keyword>
<sequence length="167" mass="18761">MKLFYLLLLYCGFAAGQSTPHELAERFFRATANNDLAGFKQIYPDVTALTFFIKSVDKESVYTDAMIDEASTIGTDNAVNSFETLQYEINRQGISLKGARITNILTINDEIQLNEGQEGLPIMTKITKITIQFATAAGKNYSLVIPQTVQIKDRWYISEQQMEISSL</sequence>
<dbReference type="OrthoDB" id="9903598at2"/>
<dbReference type="AlphaFoldDB" id="A0A552V860"/>
<evidence type="ECO:0000313" key="1">
    <source>
        <dbReference type="EMBL" id="TRW26666.1"/>
    </source>
</evidence>
<evidence type="ECO:0000313" key="2">
    <source>
        <dbReference type="Proteomes" id="UP000320643"/>
    </source>
</evidence>
<proteinExistence type="predicted"/>
<dbReference type="Proteomes" id="UP000320643">
    <property type="component" value="Unassembled WGS sequence"/>
</dbReference>
<accession>A0A552V860</accession>
<dbReference type="RefSeq" id="WP_143372164.1">
    <property type="nucleotide sequence ID" value="NZ_VJVZ01000002.1"/>
</dbReference>
<protein>
    <submittedName>
        <fullName evidence="1">Uncharacterized protein</fullName>
    </submittedName>
</protein>
<reference evidence="1 2" key="1">
    <citation type="submission" date="2019-07" db="EMBL/GenBank/DDBJ databases">
        <title>Flavobacterium sp. nov., isolated from glacier ice.</title>
        <authorList>
            <person name="Liu Q."/>
            <person name="Xin Y.-H."/>
        </authorList>
    </citation>
    <scope>NUCLEOTIDE SEQUENCE [LARGE SCALE GENOMIC DNA]</scope>
    <source>
        <strain evidence="1 2">ZT4R6</strain>
    </source>
</reference>
<organism evidence="1 2">
    <name type="scientific">Flavobacterium zepuense</name>
    <dbReference type="NCBI Taxonomy" id="2593302"/>
    <lineage>
        <taxon>Bacteria</taxon>
        <taxon>Pseudomonadati</taxon>
        <taxon>Bacteroidota</taxon>
        <taxon>Flavobacteriia</taxon>
        <taxon>Flavobacteriales</taxon>
        <taxon>Flavobacteriaceae</taxon>
        <taxon>Flavobacterium</taxon>
    </lineage>
</organism>
<dbReference type="EMBL" id="VJVZ01000002">
    <property type="protein sequence ID" value="TRW26666.1"/>
    <property type="molecule type" value="Genomic_DNA"/>
</dbReference>